<keyword evidence="1" id="KW-0472">Membrane</keyword>
<keyword evidence="3" id="KW-1185">Reference proteome</keyword>
<gene>
    <name evidence="2" type="ORF">SLEP1_g55593</name>
</gene>
<keyword evidence="1" id="KW-0812">Transmembrane</keyword>
<dbReference type="AlphaFoldDB" id="A0AAV5MFT4"/>
<feature type="transmembrane region" description="Helical" evidence="1">
    <location>
        <begin position="107"/>
        <end position="127"/>
    </location>
</feature>
<dbReference type="Proteomes" id="UP001054252">
    <property type="component" value="Unassembled WGS sequence"/>
</dbReference>
<proteinExistence type="predicted"/>
<accession>A0AAV5MFT4</accession>
<organism evidence="2 3">
    <name type="scientific">Rubroshorea leprosula</name>
    <dbReference type="NCBI Taxonomy" id="152421"/>
    <lineage>
        <taxon>Eukaryota</taxon>
        <taxon>Viridiplantae</taxon>
        <taxon>Streptophyta</taxon>
        <taxon>Embryophyta</taxon>
        <taxon>Tracheophyta</taxon>
        <taxon>Spermatophyta</taxon>
        <taxon>Magnoliopsida</taxon>
        <taxon>eudicotyledons</taxon>
        <taxon>Gunneridae</taxon>
        <taxon>Pentapetalae</taxon>
        <taxon>rosids</taxon>
        <taxon>malvids</taxon>
        <taxon>Malvales</taxon>
        <taxon>Dipterocarpaceae</taxon>
        <taxon>Rubroshorea</taxon>
    </lineage>
</organism>
<evidence type="ECO:0000313" key="3">
    <source>
        <dbReference type="Proteomes" id="UP001054252"/>
    </source>
</evidence>
<protein>
    <submittedName>
        <fullName evidence="2">Uncharacterized protein</fullName>
    </submittedName>
</protein>
<sequence>MNHVQLSYGHAICIQELQDKTHSKRRMFVCLSLSYIIVQSNDNEDLRKILPPNILSSVFYPPAKPSEKKKAPIFSKSYKRGFWGKKPKHPLIYHASKHILPSTILSTMFWSFLHVHFCFCLVLHFHYPK</sequence>
<reference evidence="2 3" key="1">
    <citation type="journal article" date="2021" name="Commun. Biol.">
        <title>The genome of Shorea leprosula (Dipterocarpaceae) highlights the ecological relevance of drought in aseasonal tropical rainforests.</title>
        <authorList>
            <person name="Ng K.K.S."/>
            <person name="Kobayashi M.J."/>
            <person name="Fawcett J.A."/>
            <person name="Hatakeyama M."/>
            <person name="Paape T."/>
            <person name="Ng C.H."/>
            <person name="Ang C.C."/>
            <person name="Tnah L.H."/>
            <person name="Lee C.T."/>
            <person name="Nishiyama T."/>
            <person name="Sese J."/>
            <person name="O'Brien M.J."/>
            <person name="Copetti D."/>
            <person name="Mohd Noor M.I."/>
            <person name="Ong R.C."/>
            <person name="Putra M."/>
            <person name="Sireger I.Z."/>
            <person name="Indrioko S."/>
            <person name="Kosugi Y."/>
            <person name="Izuno A."/>
            <person name="Isagi Y."/>
            <person name="Lee S.L."/>
            <person name="Shimizu K.K."/>
        </authorList>
    </citation>
    <scope>NUCLEOTIDE SEQUENCE [LARGE SCALE GENOMIC DNA]</scope>
    <source>
        <strain evidence="2">214</strain>
    </source>
</reference>
<dbReference type="EMBL" id="BPVZ01000271">
    <property type="protein sequence ID" value="GKV48801.1"/>
    <property type="molecule type" value="Genomic_DNA"/>
</dbReference>
<evidence type="ECO:0000313" key="2">
    <source>
        <dbReference type="EMBL" id="GKV48801.1"/>
    </source>
</evidence>
<name>A0AAV5MFT4_9ROSI</name>
<comment type="caution">
    <text evidence="2">The sequence shown here is derived from an EMBL/GenBank/DDBJ whole genome shotgun (WGS) entry which is preliminary data.</text>
</comment>
<evidence type="ECO:0000256" key="1">
    <source>
        <dbReference type="SAM" id="Phobius"/>
    </source>
</evidence>
<keyword evidence="1" id="KW-1133">Transmembrane helix</keyword>